<sequence length="80" mass="9089">MLPSLHNTLSNRYSILPALTTSGIIYSHIKVGAYNGNHFLNYLRGLLDVMNPYPAPHSVLVMDNCRIHHVDGVEELCREW</sequence>
<dbReference type="GO" id="GO:0003676">
    <property type="term" value="F:nucleic acid binding"/>
    <property type="evidence" value="ECO:0007669"/>
    <property type="project" value="InterPro"/>
</dbReference>
<dbReference type="InterPro" id="IPR038717">
    <property type="entry name" value="Tc1-like_DDE_dom"/>
</dbReference>
<evidence type="ECO:0000313" key="3">
    <source>
        <dbReference type="Proteomes" id="UP000054217"/>
    </source>
</evidence>
<dbReference type="Proteomes" id="UP000054217">
    <property type="component" value="Unassembled WGS sequence"/>
</dbReference>
<dbReference type="STRING" id="870435.A0A0C3MX38"/>
<dbReference type="InterPro" id="IPR036397">
    <property type="entry name" value="RNaseH_sf"/>
</dbReference>
<gene>
    <name evidence="2" type="ORF">M404DRAFT_171146</name>
</gene>
<accession>A0A0C3MX38</accession>
<evidence type="ECO:0000313" key="2">
    <source>
        <dbReference type="EMBL" id="KIN93469.1"/>
    </source>
</evidence>
<dbReference type="InParanoid" id="A0A0C3MX38"/>
<reference evidence="3" key="2">
    <citation type="submission" date="2015-01" db="EMBL/GenBank/DDBJ databases">
        <title>Evolutionary Origins and Diversification of the Mycorrhizal Mutualists.</title>
        <authorList>
            <consortium name="DOE Joint Genome Institute"/>
            <consortium name="Mycorrhizal Genomics Consortium"/>
            <person name="Kohler A."/>
            <person name="Kuo A."/>
            <person name="Nagy L.G."/>
            <person name="Floudas D."/>
            <person name="Copeland A."/>
            <person name="Barry K.W."/>
            <person name="Cichocki N."/>
            <person name="Veneault-Fourrey C."/>
            <person name="LaButti K."/>
            <person name="Lindquist E.A."/>
            <person name="Lipzen A."/>
            <person name="Lundell T."/>
            <person name="Morin E."/>
            <person name="Murat C."/>
            <person name="Riley R."/>
            <person name="Ohm R."/>
            <person name="Sun H."/>
            <person name="Tunlid A."/>
            <person name="Henrissat B."/>
            <person name="Grigoriev I.V."/>
            <person name="Hibbett D.S."/>
            <person name="Martin F."/>
        </authorList>
    </citation>
    <scope>NUCLEOTIDE SEQUENCE [LARGE SCALE GENOMIC DNA]</scope>
    <source>
        <strain evidence="3">Marx 270</strain>
    </source>
</reference>
<feature type="domain" description="Tc1-like transposase DDE" evidence="1">
    <location>
        <begin position="11"/>
        <end position="79"/>
    </location>
</feature>
<dbReference type="OrthoDB" id="2142724at2759"/>
<protein>
    <recommendedName>
        <fullName evidence="1">Tc1-like transposase DDE domain-containing protein</fullName>
    </recommendedName>
</protein>
<evidence type="ECO:0000259" key="1">
    <source>
        <dbReference type="Pfam" id="PF13358"/>
    </source>
</evidence>
<name>A0A0C3MX38_PISTI</name>
<organism evidence="2 3">
    <name type="scientific">Pisolithus tinctorius Marx 270</name>
    <dbReference type="NCBI Taxonomy" id="870435"/>
    <lineage>
        <taxon>Eukaryota</taxon>
        <taxon>Fungi</taxon>
        <taxon>Dikarya</taxon>
        <taxon>Basidiomycota</taxon>
        <taxon>Agaricomycotina</taxon>
        <taxon>Agaricomycetes</taxon>
        <taxon>Agaricomycetidae</taxon>
        <taxon>Boletales</taxon>
        <taxon>Sclerodermatineae</taxon>
        <taxon>Pisolithaceae</taxon>
        <taxon>Pisolithus</taxon>
    </lineage>
</organism>
<reference evidence="2 3" key="1">
    <citation type="submission" date="2014-04" db="EMBL/GenBank/DDBJ databases">
        <authorList>
            <consortium name="DOE Joint Genome Institute"/>
            <person name="Kuo A."/>
            <person name="Kohler A."/>
            <person name="Costa M.D."/>
            <person name="Nagy L.G."/>
            <person name="Floudas D."/>
            <person name="Copeland A."/>
            <person name="Barry K.W."/>
            <person name="Cichocki N."/>
            <person name="Veneault-Fourrey C."/>
            <person name="LaButti K."/>
            <person name="Lindquist E.A."/>
            <person name="Lipzen A."/>
            <person name="Lundell T."/>
            <person name="Morin E."/>
            <person name="Murat C."/>
            <person name="Sun H."/>
            <person name="Tunlid A."/>
            <person name="Henrissat B."/>
            <person name="Grigoriev I.V."/>
            <person name="Hibbett D.S."/>
            <person name="Martin F."/>
            <person name="Nordberg H.P."/>
            <person name="Cantor M.N."/>
            <person name="Hua S.X."/>
        </authorList>
    </citation>
    <scope>NUCLEOTIDE SEQUENCE [LARGE SCALE GENOMIC DNA]</scope>
    <source>
        <strain evidence="2 3">Marx 270</strain>
    </source>
</reference>
<feature type="non-terminal residue" evidence="2">
    <location>
        <position position="80"/>
    </location>
</feature>
<dbReference type="Gene3D" id="3.30.420.10">
    <property type="entry name" value="Ribonuclease H-like superfamily/Ribonuclease H"/>
    <property type="match status" value="1"/>
</dbReference>
<proteinExistence type="predicted"/>
<dbReference type="Pfam" id="PF13358">
    <property type="entry name" value="DDE_3"/>
    <property type="match status" value="1"/>
</dbReference>
<dbReference type="EMBL" id="KN832165">
    <property type="protein sequence ID" value="KIN93469.1"/>
    <property type="molecule type" value="Genomic_DNA"/>
</dbReference>
<keyword evidence="3" id="KW-1185">Reference proteome</keyword>
<dbReference type="AlphaFoldDB" id="A0A0C3MX38"/>
<dbReference type="HOGENOM" id="CLU_188058_0_1_1"/>